<proteinExistence type="inferred from homology"/>
<protein>
    <recommendedName>
        <fullName evidence="5 6">Flagellar basal-body rod protein FlgF</fullName>
    </recommendedName>
</protein>
<keyword evidence="10" id="KW-0966">Cell projection</keyword>
<dbReference type="InterPro" id="IPR037925">
    <property type="entry name" value="FlgE/F/G-like"/>
</dbReference>
<feature type="domain" description="Flagellar basal-body/hook protein C-terminal" evidence="8">
    <location>
        <begin position="193"/>
        <end position="238"/>
    </location>
</feature>
<dbReference type="Pfam" id="PF00460">
    <property type="entry name" value="Flg_bb_rod"/>
    <property type="match status" value="1"/>
</dbReference>
<evidence type="ECO:0000256" key="3">
    <source>
        <dbReference type="ARBA" id="ARBA00023143"/>
    </source>
</evidence>
<organism evidence="10 11">
    <name type="scientific">Pseudaquabacterium rugosum</name>
    <dbReference type="NCBI Taxonomy" id="2984194"/>
    <lineage>
        <taxon>Bacteria</taxon>
        <taxon>Pseudomonadati</taxon>
        <taxon>Pseudomonadota</taxon>
        <taxon>Betaproteobacteria</taxon>
        <taxon>Burkholderiales</taxon>
        <taxon>Sphaerotilaceae</taxon>
        <taxon>Pseudaquabacterium</taxon>
    </lineage>
</organism>
<feature type="domain" description="Flagellar hook protein FlgE/F/G-like D1" evidence="9">
    <location>
        <begin position="81"/>
        <end position="146"/>
    </location>
</feature>
<dbReference type="EMBL" id="JBBUTF010000004">
    <property type="protein sequence ID" value="MEK8025511.1"/>
    <property type="molecule type" value="Genomic_DNA"/>
</dbReference>
<dbReference type="InterPro" id="IPR053967">
    <property type="entry name" value="LlgE_F_G-like_D1"/>
</dbReference>
<evidence type="ECO:0000256" key="2">
    <source>
        <dbReference type="ARBA" id="ARBA00009677"/>
    </source>
</evidence>
<dbReference type="PROSITE" id="PS00588">
    <property type="entry name" value="FLAGELLA_BB_ROD"/>
    <property type="match status" value="1"/>
</dbReference>
<keyword evidence="11" id="KW-1185">Reference proteome</keyword>
<keyword evidence="10" id="KW-0282">Flagellum</keyword>
<feature type="domain" description="Flagellar basal body rod protein N-terminal" evidence="7">
    <location>
        <begin position="6"/>
        <end position="35"/>
    </location>
</feature>
<gene>
    <name evidence="10" type="ORF">AACH11_06005</name>
</gene>
<comment type="subcellular location">
    <subcellularLocation>
        <location evidence="1 6">Bacterial flagellum basal body</location>
    </subcellularLocation>
</comment>
<dbReference type="NCBIfam" id="TIGR03506">
    <property type="entry name" value="FlgEFG_subfam"/>
    <property type="match status" value="1"/>
</dbReference>
<dbReference type="SUPFAM" id="SSF117143">
    <property type="entry name" value="Flagellar hook protein flgE"/>
    <property type="match status" value="1"/>
</dbReference>
<dbReference type="InterPro" id="IPR019776">
    <property type="entry name" value="Flagellar_basal_body_rod_CS"/>
</dbReference>
<comment type="caution">
    <text evidence="10">The sequence shown here is derived from an EMBL/GenBank/DDBJ whole genome shotgun (WGS) entry which is preliminary data.</text>
</comment>
<dbReference type="InterPro" id="IPR010930">
    <property type="entry name" value="Flg_bb/hook_C_dom"/>
</dbReference>
<evidence type="ECO:0000256" key="1">
    <source>
        <dbReference type="ARBA" id="ARBA00004117"/>
    </source>
</evidence>
<evidence type="ECO:0000256" key="6">
    <source>
        <dbReference type="RuleBase" id="RU362116"/>
    </source>
</evidence>
<evidence type="ECO:0000256" key="4">
    <source>
        <dbReference type="ARBA" id="ARBA00038560"/>
    </source>
</evidence>
<evidence type="ECO:0000313" key="10">
    <source>
        <dbReference type="EMBL" id="MEK8025511.1"/>
    </source>
</evidence>
<dbReference type="Proteomes" id="UP001368500">
    <property type="component" value="Unassembled WGS sequence"/>
</dbReference>
<evidence type="ECO:0000256" key="5">
    <source>
        <dbReference type="ARBA" id="ARBA00040228"/>
    </source>
</evidence>
<dbReference type="InterPro" id="IPR001444">
    <property type="entry name" value="Flag_bb_rod_N"/>
</dbReference>
<dbReference type="PANTHER" id="PTHR30435">
    <property type="entry name" value="FLAGELLAR PROTEIN"/>
    <property type="match status" value="1"/>
</dbReference>
<evidence type="ECO:0000313" key="11">
    <source>
        <dbReference type="Proteomes" id="UP001368500"/>
    </source>
</evidence>
<dbReference type="Pfam" id="PF22692">
    <property type="entry name" value="LlgE_F_G_D1"/>
    <property type="match status" value="1"/>
</dbReference>
<accession>A0ABU9B6K9</accession>
<comment type="subunit">
    <text evidence="4 6">The basal body constitutes a major portion of the flagellar organelle and consists of five rings (E,L,P,S, and M) mounted on a central rod. The rod consists of about 26 subunits of FlgG in the distal portion, and FlgB, FlgC and FlgF are thought to build up the proximal portion of the rod with about 6 subunits each.</text>
</comment>
<dbReference type="Pfam" id="PF06429">
    <property type="entry name" value="Flg_bbr_C"/>
    <property type="match status" value="1"/>
</dbReference>
<dbReference type="RefSeq" id="WP_341373284.1">
    <property type="nucleotide sequence ID" value="NZ_JBBUTF010000004.1"/>
</dbReference>
<dbReference type="NCBIfam" id="NF009280">
    <property type="entry name" value="PRK12640.1"/>
    <property type="match status" value="1"/>
</dbReference>
<evidence type="ECO:0000259" key="7">
    <source>
        <dbReference type="Pfam" id="PF00460"/>
    </source>
</evidence>
<name>A0ABU9B6K9_9BURK</name>
<keyword evidence="10" id="KW-0969">Cilium</keyword>
<dbReference type="PANTHER" id="PTHR30435:SF18">
    <property type="entry name" value="FLAGELLAR BASAL-BODY ROD PROTEIN FLGF"/>
    <property type="match status" value="1"/>
</dbReference>
<dbReference type="InterPro" id="IPR020013">
    <property type="entry name" value="Flagellar_FlgE/F/G"/>
</dbReference>
<evidence type="ECO:0000259" key="9">
    <source>
        <dbReference type="Pfam" id="PF22692"/>
    </source>
</evidence>
<sequence length="242" mass="25045">MDRVIYLTMAGAKAAMQRQDVVSNNLSNVSTTGFRAELTAFRAVPVRGDGASTRVYALESTPGYNAEAGPVQATDNPLDVALKGNAWLAVQGIDGTEAYTRSGGMEVASDGLLRLRNGLAVLGDGGPIGVPANAKLDISSDGLITATVAGSPPQGIGRLKLVTPEAPLQRGDDGLFRAADGADLPADANARLQSGALEGSNVGAVESMVAMISAARQFEQQMKMLQTAQERETSATRLLSNT</sequence>
<evidence type="ECO:0000259" key="8">
    <source>
        <dbReference type="Pfam" id="PF06429"/>
    </source>
</evidence>
<comment type="similarity">
    <text evidence="2 6">Belongs to the flagella basal body rod proteins family.</text>
</comment>
<reference evidence="10 11" key="1">
    <citation type="submission" date="2024-04" db="EMBL/GenBank/DDBJ databases">
        <title>Novel species of the genus Ideonella isolated from streams.</title>
        <authorList>
            <person name="Lu H."/>
        </authorList>
    </citation>
    <scope>NUCLEOTIDE SEQUENCE [LARGE SCALE GENOMIC DNA]</scope>
    <source>
        <strain evidence="10 11">BYS139W</strain>
    </source>
</reference>
<keyword evidence="3 6" id="KW-0975">Bacterial flagellum</keyword>